<dbReference type="AlphaFoldDB" id="A0A7X0SNW8"/>
<keyword evidence="2" id="KW-0812">Transmembrane</keyword>
<keyword evidence="2" id="KW-0472">Membrane</keyword>
<dbReference type="PROSITE" id="PS51257">
    <property type="entry name" value="PROKAR_LIPOPROTEIN"/>
    <property type="match status" value="1"/>
</dbReference>
<organism evidence="3 4">
    <name type="scientific">Cohnella zeiphila</name>
    <dbReference type="NCBI Taxonomy" id="2761120"/>
    <lineage>
        <taxon>Bacteria</taxon>
        <taxon>Bacillati</taxon>
        <taxon>Bacillota</taxon>
        <taxon>Bacilli</taxon>
        <taxon>Bacillales</taxon>
        <taxon>Paenibacillaceae</taxon>
        <taxon>Cohnella</taxon>
    </lineage>
</organism>
<accession>A0A7X0SNW8</accession>
<dbReference type="EMBL" id="JACJVO010000026">
    <property type="protein sequence ID" value="MBB6733381.1"/>
    <property type="molecule type" value="Genomic_DNA"/>
</dbReference>
<evidence type="ECO:0000256" key="2">
    <source>
        <dbReference type="SAM" id="Phobius"/>
    </source>
</evidence>
<proteinExistence type="predicted"/>
<feature type="transmembrane region" description="Helical" evidence="2">
    <location>
        <begin position="135"/>
        <end position="155"/>
    </location>
</feature>
<sequence length="183" mass="19851">MRKLSPVSRKLLTSVHIAFSGILLGCTVAFIVMDIAALATDDPKLLEACYRIMHLLSHTSLRASAIGAIVSGVLLSVLTPWGLLRFRWIVAKEILSLLTIVPGLFGIYAWSLRGLQRVADEGMGALNAPAFQTNGRMLSIGLLLQLLSILAMYMLSSFKPWGPVSSGGSKNKSTKRMPNSLLR</sequence>
<gene>
    <name evidence="3" type="ORF">H7C18_20870</name>
</gene>
<feature type="transmembrane region" description="Helical" evidence="2">
    <location>
        <begin position="95"/>
        <end position="115"/>
    </location>
</feature>
<dbReference type="Proteomes" id="UP000564644">
    <property type="component" value="Unassembled WGS sequence"/>
</dbReference>
<evidence type="ECO:0000256" key="1">
    <source>
        <dbReference type="SAM" id="MobiDB-lite"/>
    </source>
</evidence>
<evidence type="ECO:0000313" key="3">
    <source>
        <dbReference type="EMBL" id="MBB6733381.1"/>
    </source>
</evidence>
<feature type="region of interest" description="Disordered" evidence="1">
    <location>
        <begin position="163"/>
        <end position="183"/>
    </location>
</feature>
<name>A0A7X0SNW8_9BACL</name>
<reference evidence="3 4" key="1">
    <citation type="submission" date="2020-08" db="EMBL/GenBank/DDBJ databases">
        <title>Cohnella phylogeny.</title>
        <authorList>
            <person name="Dunlap C."/>
        </authorList>
    </citation>
    <scope>NUCLEOTIDE SEQUENCE [LARGE SCALE GENOMIC DNA]</scope>
    <source>
        <strain evidence="3 4">CBP 2801</strain>
    </source>
</reference>
<dbReference type="RefSeq" id="WP_185131045.1">
    <property type="nucleotide sequence ID" value="NZ_JACJVO010000026.1"/>
</dbReference>
<keyword evidence="2" id="KW-1133">Transmembrane helix</keyword>
<evidence type="ECO:0000313" key="4">
    <source>
        <dbReference type="Proteomes" id="UP000564644"/>
    </source>
</evidence>
<comment type="caution">
    <text evidence="3">The sequence shown here is derived from an EMBL/GenBank/DDBJ whole genome shotgun (WGS) entry which is preliminary data.</text>
</comment>
<protein>
    <submittedName>
        <fullName evidence="3">DUF2269 family protein</fullName>
    </submittedName>
</protein>
<feature type="transmembrane region" description="Helical" evidence="2">
    <location>
        <begin position="59"/>
        <end position="83"/>
    </location>
</feature>
<feature type="transmembrane region" description="Helical" evidence="2">
    <location>
        <begin position="12"/>
        <end position="39"/>
    </location>
</feature>
<keyword evidence="4" id="KW-1185">Reference proteome</keyword>